<sequence length="300" mass="33410">MPPNKLESGETYIRYFTNVLKTSIETDHSFYPPILIAHGMHVAQKYVESNPVSALVLVSPFIPEIIKGRFWGLSRKLQLQKLLEQNVLAQDGFRETFVLPKKAVYKIDQIAKELQEKEKSKEKEHSEKEALHTKEEEADPKSKHEHEDISSSNPTTSTEASAEQEIEVLGTDSDPVWGSAEDGSTTKDSTNDGNQDPLPIMTVESEASIPSPLEQLPLAIYDSIPTSKFEPTFPILLVTSNADEIVSTADVKEHHVLSGHVDHIELENLDDGGHLIMVSDNTEWEQGIQGITAWLDSEGM</sequence>
<evidence type="ECO:0000256" key="1">
    <source>
        <dbReference type="SAM" id="MobiDB-lite"/>
    </source>
</evidence>
<evidence type="ECO:0000313" key="2">
    <source>
        <dbReference type="EMBL" id="KAG0022348.1"/>
    </source>
</evidence>
<feature type="compositionally biased region" description="Polar residues" evidence="1">
    <location>
        <begin position="182"/>
        <end position="194"/>
    </location>
</feature>
<dbReference type="Gene3D" id="3.40.50.1820">
    <property type="entry name" value="alpha/beta hydrolase"/>
    <property type="match status" value="1"/>
</dbReference>
<keyword evidence="3" id="KW-1185">Reference proteome</keyword>
<gene>
    <name evidence="2" type="ORF">BGZ80_000489</name>
</gene>
<organism evidence="2 3">
    <name type="scientific">Entomortierella chlamydospora</name>
    <dbReference type="NCBI Taxonomy" id="101097"/>
    <lineage>
        <taxon>Eukaryota</taxon>
        <taxon>Fungi</taxon>
        <taxon>Fungi incertae sedis</taxon>
        <taxon>Mucoromycota</taxon>
        <taxon>Mortierellomycotina</taxon>
        <taxon>Mortierellomycetes</taxon>
        <taxon>Mortierellales</taxon>
        <taxon>Mortierellaceae</taxon>
        <taxon>Entomortierella</taxon>
    </lineage>
</organism>
<reference evidence="2" key="1">
    <citation type="journal article" date="2020" name="Fungal Divers.">
        <title>Resolving the Mortierellaceae phylogeny through synthesis of multi-gene phylogenetics and phylogenomics.</title>
        <authorList>
            <person name="Vandepol N."/>
            <person name="Liber J."/>
            <person name="Desiro A."/>
            <person name="Na H."/>
            <person name="Kennedy M."/>
            <person name="Barry K."/>
            <person name="Grigoriev I.V."/>
            <person name="Miller A.N."/>
            <person name="O'Donnell K."/>
            <person name="Stajich J.E."/>
            <person name="Bonito G."/>
        </authorList>
    </citation>
    <scope>NUCLEOTIDE SEQUENCE</scope>
    <source>
        <strain evidence="2">NRRL 2769</strain>
    </source>
</reference>
<comment type="caution">
    <text evidence="2">The sequence shown here is derived from an EMBL/GenBank/DDBJ whole genome shotgun (WGS) entry which is preliminary data.</text>
</comment>
<dbReference type="InterPro" id="IPR029058">
    <property type="entry name" value="AB_hydrolase_fold"/>
</dbReference>
<dbReference type="AlphaFoldDB" id="A0A9P6T3K3"/>
<name>A0A9P6T3K3_9FUNG</name>
<dbReference type="SUPFAM" id="SSF53474">
    <property type="entry name" value="alpha/beta-Hydrolases"/>
    <property type="match status" value="1"/>
</dbReference>
<feature type="compositionally biased region" description="Basic and acidic residues" evidence="1">
    <location>
        <begin position="116"/>
        <end position="149"/>
    </location>
</feature>
<dbReference type="EMBL" id="JAAAID010000110">
    <property type="protein sequence ID" value="KAG0022348.1"/>
    <property type="molecule type" value="Genomic_DNA"/>
</dbReference>
<dbReference type="Proteomes" id="UP000703661">
    <property type="component" value="Unassembled WGS sequence"/>
</dbReference>
<accession>A0A9P6T3K3</accession>
<feature type="region of interest" description="Disordered" evidence="1">
    <location>
        <begin position="116"/>
        <end position="198"/>
    </location>
</feature>
<feature type="compositionally biased region" description="Polar residues" evidence="1">
    <location>
        <begin position="150"/>
        <end position="161"/>
    </location>
</feature>
<evidence type="ECO:0000313" key="3">
    <source>
        <dbReference type="Proteomes" id="UP000703661"/>
    </source>
</evidence>
<protein>
    <submittedName>
        <fullName evidence="2">Uncharacterized protein</fullName>
    </submittedName>
</protein>
<proteinExistence type="predicted"/>